<keyword evidence="1" id="KW-1133">Transmembrane helix</keyword>
<gene>
    <name evidence="2" type="ORF">KIPB_002720</name>
</gene>
<dbReference type="AlphaFoldDB" id="A0A9K3GGV8"/>
<evidence type="ECO:0000256" key="1">
    <source>
        <dbReference type="SAM" id="Phobius"/>
    </source>
</evidence>
<sequence>MSLLLKTASGTIDSTDTYTVTFTWVDESFVTDVETPYPATYNSATQQWDCTLYTPRSVASTTVKIHINGDLFMTDDDVTPSLSSSVINSTSPVMATSATYKYANEDTIVGARVKDEYFNYMTHSVVIQAWAHVGTANEQKVTAIQSTEDPTLYEASVPVTSTDAFFVYFHVGPDADSLYDSGDWEYIGNIQPARDTANTVQISFPTNPTAGRSFSFTLGLYDATEMLLTFNSNLEVTFTSATYTETITPSFNSSTDLYTVIGSNTLKYKSGVYTLSVGYSNQSTPFVANAGSIIIETAAADAADTTVTPPENPVAQEYNDFVMTLLDIYGNVIGEPTDSATYATKAEGDVTLTVTGSGWSNVGTFIWDAARSALVASVFLDDAGPATYAVAIEGDTSFAISDSVEVEVNPNPPGEGGNGILIAVIVIVVLGLGVGGYFGYRHITKPKQSKEDAPGAVVDCSSPIDTVPDAVEEGVDGLDMEAAADNSEGEGEGTPEPVQMLPGQIASPVVLVPQTVLVPMPMAPMMVPSTTAPMMVPVVQEAELQNQEQ</sequence>
<keyword evidence="3" id="KW-1185">Reference proteome</keyword>
<comment type="caution">
    <text evidence="2">The sequence shown here is derived from an EMBL/GenBank/DDBJ whole genome shotgun (WGS) entry which is preliminary data.</text>
</comment>
<evidence type="ECO:0000313" key="3">
    <source>
        <dbReference type="Proteomes" id="UP000265618"/>
    </source>
</evidence>
<keyword evidence="1" id="KW-0472">Membrane</keyword>
<proteinExistence type="predicted"/>
<reference evidence="2 3" key="1">
    <citation type="journal article" date="2018" name="PLoS ONE">
        <title>The draft genome of Kipferlia bialata reveals reductive genome evolution in fornicate parasites.</title>
        <authorList>
            <person name="Tanifuji G."/>
            <person name="Takabayashi S."/>
            <person name="Kume K."/>
            <person name="Takagi M."/>
            <person name="Nakayama T."/>
            <person name="Kamikawa R."/>
            <person name="Inagaki Y."/>
            <person name="Hashimoto T."/>
        </authorList>
    </citation>
    <scope>NUCLEOTIDE SEQUENCE [LARGE SCALE GENOMIC DNA]</scope>
    <source>
        <strain evidence="2">NY0173</strain>
    </source>
</reference>
<keyword evidence="1" id="KW-0812">Transmembrane</keyword>
<name>A0A9K3GGV8_9EUKA</name>
<dbReference type="Proteomes" id="UP000265618">
    <property type="component" value="Unassembled WGS sequence"/>
</dbReference>
<protein>
    <submittedName>
        <fullName evidence="2">Uncharacterized protein</fullName>
    </submittedName>
</protein>
<dbReference type="EMBL" id="BDIP01000475">
    <property type="protein sequence ID" value="GIQ81716.1"/>
    <property type="molecule type" value="Genomic_DNA"/>
</dbReference>
<accession>A0A9K3GGV8</accession>
<evidence type="ECO:0000313" key="2">
    <source>
        <dbReference type="EMBL" id="GIQ81716.1"/>
    </source>
</evidence>
<organism evidence="2 3">
    <name type="scientific">Kipferlia bialata</name>
    <dbReference type="NCBI Taxonomy" id="797122"/>
    <lineage>
        <taxon>Eukaryota</taxon>
        <taxon>Metamonada</taxon>
        <taxon>Carpediemonas-like organisms</taxon>
        <taxon>Kipferlia</taxon>
    </lineage>
</organism>
<feature type="transmembrane region" description="Helical" evidence="1">
    <location>
        <begin position="419"/>
        <end position="440"/>
    </location>
</feature>